<dbReference type="Gene3D" id="2.40.50.100">
    <property type="match status" value="1"/>
</dbReference>
<dbReference type="Pfam" id="PF25963">
    <property type="entry name" value="Beta-barrel_AAEA"/>
    <property type="match status" value="1"/>
</dbReference>
<feature type="coiled-coil region" evidence="1">
    <location>
        <begin position="157"/>
        <end position="184"/>
    </location>
</feature>
<evidence type="ECO:0000259" key="3">
    <source>
        <dbReference type="Pfam" id="PF25917"/>
    </source>
</evidence>
<dbReference type="PANTHER" id="PTHR30367">
    <property type="entry name" value="P-HYDROXYBENZOIC ACID EFFLUX PUMP SUBUNIT AAEA-RELATED"/>
    <property type="match status" value="1"/>
</dbReference>
<dbReference type="Gene3D" id="2.40.30.170">
    <property type="match status" value="1"/>
</dbReference>
<name>A0A5B0DRF9_9HYPH</name>
<dbReference type="NCBIfam" id="NF007785">
    <property type="entry name" value="PRK10476.1"/>
    <property type="match status" value="1"/>
</dbReference>
<keyword evidence="2" id="KW-1133">Transmembrane helix</keyword>
<feature type="domain" description="p-hydroxybenzoic acid efflux pump subunit AaeA-like beta-barrel" evidence="4">
    <location>
        <begin position="247"/>
        <end position="342"/>
    </location>
</feature>
<keyword evidence="2" id="KW-0472">Membrane</keyword>
<accession>A0A5B0DRF9</accession>
<keyword evidence="2" id="KW-0812">Transmembrane</keyword>
<feature type="domain" description="Multidrug resistance protein MdtA-like barrel-sandwich hybrid" evidence="3">
    <location>
        <begin position="51"/>
        <end position="243"/>
    </location>
</feature>
<proteinExistence type="predicted"/>
<dbReference type="OrthoDB" id="9816569at2"/>
<dbReference type="Gene3D" id="1.10.287.470">
    <property type="entry name" value="Helix hairpin bin"/>
    <property type="match status" value="2"/>
</dbReference>
<dbReference type="RefSeq" id="WP_149301331.1">
    <property type="nucleotide sequence ID" value="NZ_VTWH01000004.1"/>
</dbReference>
<dbReference type="InterPro" id="IPR058634">
    <property type="entry name" value="AaeA-lik-b-barrel"/>
</dbReference>
<evidence type="ECO:0000256" key="1">
    <source>
        <dbReference type="SAM" id="Coils"/>
    </source>
</evidence>
<protein>
    <submittedName>
        <fullName evidence="5">Multidrug transporter subunit MdtN</fullName>
    </submittedName>
</protein>
<keyword evidence="6" id="KW-1185">Reference proteome</keyword>
<comment type="caution">
    <text evidence="5">The sequence shown here is derived from an EMBL/GenBank/DDBJ whole genome shotgun (WGS) entry which is preliminary data.</text>
</comment>
<dbReference type="InterPro" id="IPR050393">
    <property type="entry name" value="MFP_Efflux_Pump"/>
</dbReference>
<evidence type="ECO:0000313" key="5">
    <source>
        <dbReference type="EMBL" id="KAA0969058.1"/>
    </source>
</evidence>
<gene>
    <name evidence="5" type="primary">mdtN</name>
    <name evidence="5" type="ORF">FPY71_16060</name>
</gene>
<dbReference type="Proteomes" id="UP000324738">
    <property type="component" value="Unassembled WGS sequence"/>
</dbReference>
<evidence type="ECO:0000259" key="4">
    <source>
        <dbReference type="Pfam" id="PF25963"/>
    </source>
</evidence>
<keyword evidence="1" id="KW-0175">Coiled coil</keyword>
<dbReference type="PANTHER" id="PTHR30367:SF1">
    <property type="entry name" value="MULTIDRUG RESISTANCE PROTEIN MDTN"/>
    <property type="match status" value="1"/>
</dbReference>
<evidence type="ECO:0000313" key="6">
    <source>
        <dbReference type="Proteomes" id="UP000324738"/>
    </source>
</evidence>
<dbReference type="InterPro" id="IPR058625">
    <property type="entry name" value="MdtA-like_BSH"/>
</dbReference>
<organism evidence="5 6">
    <name type="scientific">Aureimonas fodinaquatilis</name>
    <dbReference type="NCBI Taxonomy" id="2565783"/>
    <lineage>
        <taxon>Bacteria</taxon>
        <taxon>Pseudomonadati</taxon>
        <taxon>Pseudomonadota</taxon>
        <taxon>Alphaproteobacteria</taxon>
        <taxon>Hyphomicrobiales</taxon>
        <taxon>Aurantimonadaceae</taxon>
        <taxon>Aureimonas</taxon>
    </lineage>
</organism>
<dbReference type="SUPFAM" id="SSF111369">
    <property type="entry name" value="HlyD-like secretion proteins"/>
    <property type="match status" value="2"/>
</dbReference>
<feature type="transmembrane region" description="Helical" evidence="2">
    <location>
        <begin position="12"/>
        <end position="33"/>
    </location>
</feature>
<dbReference type="Pfam" id="PF25917">
    <property type="entry name" value="BSH_RND"/>
    <property type="match status" value="1"/>
</dbReference>
<sequence>MAKSAYSRGKTVLGVVVAVLVLAAAATATWLYIKRAAESPLSEEAVLTASIVNVAAAIPGRIVTLAAAENQKVAQGDLLFAIDPEPYRLAVEQARADLLIAEAARDTQGRTIASEEANAAIAQSQVTRARTNLALAEQTLARLTPMLPKGYVSAQQVDDARTLRDDAQTSLEQALRQTEAAEALVNSTAASEALVAARRAALAIAERSLADTQVWAPHDGRVVGLTVAAGEFVVPGQSVFTLIDTSTWYASASFPETALPNIAVGDCVRVFVLADRTKPISGTVEGIGWGVASEDLINIPRGLPYVPKSLKWVHIIQRFPVRIKLHEPPEDLMRIGASAAALVQRGNACP</sequence>
<evidence type="ECO:0000256" key="2">
    <source>
        <dbReference type="SAM" id="Phobius"/>
    </source>
</evidence>
<dbReference type="AlphaFoldDB" id="A0A5B0DRF9"/>
<reference evidence="5 6" key="1">
    <citation type="submission" date="2019-08" db="EMBL/GenBank/DDBJ databases">
        <title>Aureimonas fodiniaquatilis sp. nov., isolated from a coal mine wastewater.</title>
        <authorList>
            <person name="Kim W."/>
        </authorList>
    </citation>
    <scope>NUCLEOTIDE SEQUENCE [LARGE SCALE GENOMIC DNA]</scope>
    <source>
        <strain evidence="5 6">CAU 1482</strain>
    </source>
</reference>
<dbReference type="EMBL" id="VTWH01000004">
    <property type="protein sequence ID" value="KAA0969058.1"/>
    <property type="molecule type" value="Genomic_DNA"/>
</dbReference>